<dbReference type="Gene3D" id="3.40.605.10">
    <property type="entry name" value="Aldehyde Dehydrogenase, Chain A, domain 1"/>
    <property type="match status" value="1"/>
</dbReference>
<sequence length="483" mass="51471">MDHLDKLYIDGEWVAPSGGGKNRLVDPTTEEVFAEIAQGTAEDVDKAVTAGRRAFDGFSRTSADERIAMIDRIIAVYEARLDEFSEAIAREVGVPVSSRAQVTGPAGHMKVARDLLKTYRFETRIGDTIIRREPIGVCALISPWNWPIQTLVIKFIYALAAGCTSVVKPSDASPLSAILLAEVVDAAGIPPGVFNLVLGKGRIVGEAMAAHSDVDLISFTGSTGAGARVGEVAARTIKRCSLELGGKSANVVLPGADLEKAARWNIQRAFFNTGQSCHAPSRMLVHESQMEAALPYLAEEAGKYVIGDPRDPATTMGPAVSLAQFETVQRYIQTGIDEGARLVCGGAGRPEGFDKGYFVRPTVFADVAPDMTISREEIFGPVLAVIPYADEEEAIRIANDSIYGLGGYVFAADEAKGHEVASRLRAGRICVNGAATNSLTPMGGYKQSGIGRSMGMFGLEEYLEIKSVYGCGGIAADLPELPH</sequence>
<dbReference type="Pfam" id="PF00171">
    <property type="entry name" value="Aldedh"/>
    <property type="match status" value="1"/>
</dbReference>
<dbReference type="CDD" id="cd07138">
    <property type="entry name" value="ALDH_CddD_SSP0762"/>
    <property type="match status" value="1"/>
</dbReference>
<keyword evidence="2 4" id="KW-0560">Oxidoreductase</keyword>
<protein>
    <submittedName>
        <fullName evidence="6">Aldehyde dehydrogenase family protein</fullName>
    </submittedName>
</protein>
<comment type="similarity">
    <text evidence="1 4">Belongs to the aldehyde dehydrogenase family.</text>
</comment>
<dbReference type="InterPro" id="IPR029510">
    <property type="entry name" value="Ald_DH_CS_GLU"/>
</dbReference>
<dbReference type="AlphaFoldDB" id="A0A7H9BPT2"/>
<name>A0A7H9BPT2_PARPN</name>
<reference evidence="6 7" key="1">
    <citation type="submission" date="2020-07" db="EMBL/GenBank/DDBJ databases">
        <title>The complete genome of Paracoccus pantotrophus ACCC 10489.</title>
        <authorList>
            <person name="Si Y."/>
        </authorList>
    </citation>
    <scope>NUCLEOTIDE SEQUENCE [LARGE SCALE GENOMIC DNA]</scope>
    <source>
        <strain evidence="6 7">ACCC10489</strain>
    </source>
</reference>
<evidence type="ECO:0000259" key="5">
    <source>
        <dbReference type="Pfam" id="PF00171"/>
    </source>
</evidence>
<evidence type="ECO:0000256" key="3">
    <source>
        <dbReference type="PROSITE-ProRule" id="PRU10007"/>
    </source>
</evidence>
<evidence type="ECO:0000256" key="1">
    <source>
        <dbReference type="ARBA" id="ARBA00009986"/>
    </source>
</evidence>
<dbReference type="InterPro" id="IPR015590">
    <property type="entry name" value="Aldehyde_DH_dom"/>
</dbReference>
<evidence type="ECO:0000313" key="7">
    <source>
        <dbReference type="Proteomes" id="UP000509322"/>
    </source>
</evidence>
<gene>
    <name evidence="6" type="ORF">HYQ43_01630</name>
</gene>
<dbReference type="EMBL" id="CP058689">
    <property type="protein sequence ID" value="QLH13033.1"/>
    <property type="molecule type" value="Genomic_DNA"/>
</dbReference>
<dbReference type="GO" id="GO:0016620">
    <property type="term" value="F:oxidoreductase activity, acting on the aldehyde or oxo group of donors, NAD or NADP as acceptor"/>
    <property type="evidence" value="ECO:0007669"/>
    <property type="project" value="InterPro"/>
</dbReference>
<proteinExistence type="inferred from homology"/>
<dbReference type="PANTHER" id="PTHR42804">
    <property type="entry name" value="ALDEHYDE DEHYDROGENASE"/>
    <property type="match status" value="1"/>
</dbReference>
<dbReference type="InterPro" id="IPR016161">
    <property type="entry name" value="Ald_DH/histidinol_DH"/>
</dbReference>
<evidence type="ECO:0000256" key="4">
    <source>
        <dbReference type="RuleBase" id="RU003345"/>
    </source>
</evidence>
<evidence type="ECO:0000313" key="6">
    <source>
        <dbReference type="EMBL" id="QLH13033.1"/>
    </source>
</evidence>
<dbReference type="PANTHER" id="PTHR42804:SF1">
    <property type="entry name" value="ALDEHYDE DEHYDROGENASE-RELATED"/>
    <property type="match status" value="1"/>
</dbReference>
<dbReference type="RefSeq" id="WP_179921383.1">
    <property type="nucleotide sequence ID" value="NZ_CP058689.1"/>
</dbReference>
<feature type="domain" description="Aldehyde dehydrogenase" evidence="5">
    <location>
        <begin position="13"/>
        <end position="468"/>
    </location>
</feature>
<dbReference type="FunFam" id="3.40.605.10:FF:000007">
    <property type="entry name" value="NAD/NADP-dependent betaine aldehyde dehydrogenase"/>
    <property type="match status" value="1"/>
</dbReference>
<organism evidence="6 7">
    <name type="scientific">Paracoccus pantotrophus</name>
    <name type="common">Thiosphaera pantotropha</name>
    <dbReference type="NCBI Taxonomy" id="82367"/>
    <lineage>
        <taxon>Bacteria</taxon>
        <taxon>Pseudomonadati</taxon>
        <taxon>Pseudomonadota</taxon>
        <taxon>Alphaproteobacteria</taxon>
        <taxon>Rhodobacterales</taxon>
        <taxon>Paracoccaceae</taxon>
        <taxon>Paracoccus</taxon>
    </lineage>
</organism>
<dbReference type="SUPFAM" id="SSF53720">
    <property type="entry name" value="ALDH-like"/>
    <property type="match status" value="1"/>
</dbReference>
<dbReference type="Gene3D" id="3.40.309.10">
    <property type="entry name" value="Aldehyde Dehydrogenase, Chain A, domain 2"/>
    <property type="match status" value="1"/>
</dbReference>
<dbReference type="InterPro" id="IPR016162">
    <property type="entry name" value="Ald_DH_N"/>
</dbReference>
<dbReference type="InterPro" id="IPR016163">
    <property type="entry name" value="Ald_DH_C"/>
</dbReference>
<dbReference type="Proteomes" id="UP000509322">
    <property type="component" value="Chromosome 1"/>
</dbReference>
<dbReference type="PROSITE" id="PS00687">
    <property type="entry name" value="ALDEHYDE_DEHYDR_GLU"/>
    <property type="match status" value="1"/>
</dbReference>
<accession>A0A7H9BPT2</accession>
<dbReference type="FunFam" id="3.40.309.10:FF:000012">
    <property type="entry name" value="Betaine aldehyde dehydrogenase"/>
    <property type="match status" value="1"/>
</dbReference>
<feature type="active site" evidence="3">
    <location>
        <position position="243"/>
    </location>
</feature>
<evidence type="ECO:0000256" key="2">
    <source>
        <dbReference type="ARBA" id="ARBA00023002"/>
    </source>
</evidence>